<evidence type="ECO:0000313" key="8">
    <source>
        <dbReference type="Proteomes" id="UP000317894"/>
    </source>
</evidence>
<keyword evidence="2" id="KW-0378">Hydrolase</keyword>
<sequence>MDYLAIRKRLDELIAARGEDYASLSRLLGRNPTYVQQFVKRGVPRRLSEEDRRTLAAHFGIAERLLGGPEDRSLAAVMPRADVARGSDYVLIPTLDIGASAGPGALNDGEIPVATLAFQSSWVRTIASGRPEALSVIRVEGDSMLPTLADGDQIVVDTDDRERLRDGIYVLRTDDALLVKRLSVNPATRRLSIKSDNLAYPSWDDCDPATVAVIGRVVWVGRRLS</sequence>
<dbReference type="Gene3D" id="2.10.109.10">
    <property type="entry name" value="Umud Fragment, subunit A"/>
    <property type="match status" value="1"/>
</dbReference>
<dbReference type="GO" id="GO:0004252">
    <property type="term" value="F:serine-type endopeptidase activity"/>
    <property type="evidence" value="ECO:0007669"/>
    <property type="project" value="InterPro"/>
</dbReference>
<reference evidence="7 8" key="1">
    <citation type="submission" date="2019-07" db="EMBL/GenBank/DDBJ databases">
        <title>Novel species isolated from glacier.</title>
        <authorList>
            <person name="Liu Q."/>
            <person name="Xin Y.-H."/>
        </authorList>
    </citation>
    <scope>NUCLEOTIDE SEQUENCE [LARGE SCALE GENOMIC DNA]</scope>
    <source>
        <strain evidence="7 8">LB1R16</strain>
    </source>
</reference>
<name>A0A552UH12_9SPHN</name>
<dbReference type="GO" id="GO:0006508">
    <property type="term" value="P:proteolysis"/>
    <property type="evidence" value="ECO:0007669"/>
    <property type="project" value="UniProtKB-KW"/>
</dbReference>
<dbReference type="Proteomes" id="UP000317894">
    <property type="component" value="Unassembled WGS sequence"/>
</dbReference>
<dbReference type="EMBL" id="VJWA01000001">
    <property type="protein sequence ID" value="TRW17500.1"/>
    <property type="molecule type" value="Genomic_DNA"/>
</dbReference>
<evidence type="ECO:0000256" key="1">
    <source>
        <dbReference type="ARBA" id="ARBA00022670"/>
    </source>
</evidence>
<dbReference type="PROSITE" id="PS00501">
    <property type="entry name" value="SPASE_I_1"/>
    <property type="match status" value="1"/>
</dbReference>
<dbReference type="AlphaFoldDB" id="A0A552UH12"/>
<organism evidence="7 8">
    <name type="scientific">Glacieibacterium frigidum</name>
    <dbReference type="NCBI Taxonomy" id="2593303"/>
    <lineage>
        <taxon>Bacteria</taxon>
        <taxon>Pseudomonadati</taxon>
        <taxon>Pseudomonadota</taxon>
        <taxon>Alphaproteobacteria</taxon>
        <taxon>Sphingomonadales</taxon>
        <taxon>Sphingosinicellaceae</taxon>
        <taxon>Glacieibacterium</taxon>
    </lineage>
</organism>
<keyword evidence="1" id="KW-0645">Protease</keyword>
<dbReference type="PANTHER" id="PTHR40661:SF3">
    <property type="entry name" value="FELS-1 PROPHAGE TRANSCRIPTIONAL REGULATOR"/>
    <property type="match status" value="1"/>
</dbReference>
<proteinExistence type="predicted"/>
<evidence type="ECO:0000259" key="6">
    <source>
        <dbReference type="Pfam" id="PF00717"/>
    </source>
</evidence>
<dbReference type="PANTHER" id="PTHR40661">
    <property type="match status" value="1"/>
</dbReference>
<dbReference type="OrthoDB" id="528805at2"/>
<keyword evidence="4" id="KW-0238">DNA-binding</keyword>
<dbReference type="GO" id="GO:0016020">
    <property type="term" value="C:membrane"/>
    <property type="evidence" value="ECO:0007669"/>
    <property type="project" value="InterPro"/>
</dbReference>
<protein>
    <submittedName>
        <fullName evidence="7">Helix-turn-helix transcriptional regulator</fullName>
    </submittedName>
</protein>
<evidence type="ECO:0000256" key="4">
    <source>
        <dbReference type="ARBA" id="ARBA00023125"/>
    </source>
</evidence>
<dbReference type="InterPro" id="IPR015927">
    <property type="entry name" value="Peptidase_S24_S26A/B/C"/>
</dbReference>
<keyword evidence="8" id="KW-1185">Reference proteome</keyword>
<evidence type="ECO:0000313" key="7">
    <source>
        <dbReference type="EMBL" id="TRW17500.1"/>
    </source>
</evidence>
<evidence type="ECO:0000256" key="3">
    <source>
        <dbReference type="ARBA" id="ARBA00023015"/>
    </source>
</evidence>
<gene>
    <name evidence="7" type="ORF">FMM06_04900</name>
</gene>
<keyword evidence="5" id="KW-0804">Transcription</keyword>
<dbReference type="CDD" id="cd06529">
    <property type="entry name" value="S24_LexA-like"/>
    <property type="match status" value="1"/>
</dbReference>
<dbReference type="SUPFAM" id="SSF51306">
    <property type="entry name" value="LexA/Signal peptidase"/>
    <property type="match status" value="1"/>
</dbReference>
<dbReference type="InterPro" id="IPR036286">
    <property type="entry name" value="LexA/Signal_pep-like_sf"/>
</dbReference>
<dbReference type="RefSeq" id="WP_143555045.1">
    <property type="nucleotide sequence ID" value="NZ_VJWA01000001.1"/>
</dbReference>
<comment type="caution">
    <text evidence="7">The sequence shown here is derived from an EMBL/GenBank/DDBJ whole genome shotgun (WGS) entry which is preliminary data.</text>
</comment>
<dbReference type="InterPro" id="IPR039418">
    <property type="entry name" value="LexA-like"/>
</dbReference>
<accession>A0A552UH12</accession>
<evidence type="ECO:0000256" key="5">
    <source>
        <dbReference type="ARBA" id="ARBA00023163"/>
    </source>
</evidence>
<keyword evidence="3" id="KW-0805">Transcription regulation</keyword>
<dbReference type="GO" id="GO:0003677">
    <property type="term" value="F:DNA binding"/>
    <property type="evidence" value="ECO:0007669"/>
    <property type="project" value="UniProtKB-KW"/>
</dbReference>
<dbReference type="InterPro" id="IPR019756">
    <property type="entry name" value="Pept_S26A_signal_pept_1_Ser-AS"/>
</dbReference>
<feature type="domain" description="Peptidase S24/S26A/S26B/S26C" evidence="6">
    <location>
        <begin position="99"/>
        <end position="218"/>
    </location>
</feature>
<dbReference type="Pfam" id="PF00717">
    <property type="entry name" value="Peptidase_S24"/>
    <property type="match status" value="1"/>
</dbReference>
<evidence type="ECO:0000256" key="2">
    <source>
        <dbReference type="ARBA" id="ARBA00022801"/>
    </source>
</evidence>